<dbReference type="Gene3D" id="3.20.20.140">
    <property type="entry name" value="Metal-dependent hydrolases"/>
    <property type="match status" value="1"/>
</dbReference>
<dbReference type="InterPro" id="IPR052018">
    <property type="entry name" value="PHP_domain"/>
</dbReference>
<dbReference type="InterPro" id="IPR003141">
    <property type="entry name" value="Pol/His_phosphatase_N"/>
</dbReference>
<dbReference type="EMBL" id="VSSQ01013470">
    <property type="protein sequence ID" value="MPM51559.1"/>
    <property type="molecule type" value="Genomic_DNA"/>
</dbReference>
<evidence type="ECO:0000259" key="1">
    <source>
        <dbReference type="SMART" id="SM00481"/>
    </source>
</evidence>
<name>A0A645AEE8_9ZZZZ</name>
<protein>
    <recommendedName>
        <fullName evidence="1">Polymerase/histidinol phosphatase N-terminal domain-containing protein</fullName>
    </recommendedName>
</protein>
<comment type="caution">
    <text evidence="2">The sequence shown here is derived from an EMBL/GenBank/DDBJ whole genome shotgun (WGS) entry which is preliminary data.</text>
</comment>
<feature type="domain" description="Polymerase/histidinol phosphatase N-terminal" evidence="1">
    <location>
        <begin position="6"/>
        <end position="74"/>
    </location>
</feature>
<gene>
    <name evidence="2" type="ORF">SDC9_98308</name>
</gene>
<evidence type="ECO:0000313" key="2">
    <source>
        <dbReference type="EMBL" id="MPM51559.1"/>
    </source>
</evidence>
<dbReference type="GO" id="GO:0004534">
    <property type="term" value="F:5'-3' RNA exonuclease activity"/>
    <property type="evidence" value="ECO:0007669"/>
    <property type="project" value="TreeGrafter"/>
</dbReference>
<accession>A0A645AEE8</accession>
<dbReference type="InterPro" id="IPR004013">
    <property type="entry name" value="PHP_dom"/>
</dbReference>
<sequence>MSGFRCDLHIHSCLSPCADDDMTPYSIAGMAKLNGLAVAALTDHNACGNCESFFQACRGYGIVPVAGMELTTSEDVHLLCLFRTLEDAKAFAAEVENMRIRIPNREKVFGNQLLIGLDDEPTGREPYLLINATLLSLEEAAQLASIHSGAAIPAHVDREGNGVIAVLGDLPESPAFAAVEYRELTNASAYEAQYPRLRGKRKIVSSDAHRLWEIASPGCLLELNCPADAKEQQVRDALIDFLLGK</sequence>
<proteinExistence type="predicted"/>
<dbReference type="AlphaFoldDB" id="A0A645AEE8"/>
<dbReference type="PANTHER" id="PTHR42924:SF3">
    <property type="entry name" value="POLYMERASE_HISTIDINOL PHOSPHATASE N-TERMINAL DOMAIN-CONTAINING PROTEIN"/>
    <property type="match status" value="1"/>
</dbReference>
<dbReference type="GO" id="GO:0035312">
    <property type="term" value="F:5'-3' DNA exonuclease activity"/>
    <property type="evidence" value="ECO:0007669"/>
    <property type="project" value="TreeGrafter"/>
</dbReference>
<dbReference type="CDD" id="cd07432">
    <property type="entry name" value="PHP_HisPPase"/>
    <property type="match status" value="1"/>
</dbReference>
<dbReference type="SMART" id="SM00481">
    <property type="entry name" value="POLIIIAc"/>
    <property type="match status" value="1"/>
</dbReference>
<reference evidence="2" key="1">
    <citation type="submission" date="2019-08" db="EMBL/GenBank/DDBJ databases">
        <authorList>
            <person name="Kucharzyk K."/>
            <person name="Murdoch R.W."/>
            <person name="Higgins S."/>
            <person name="Loffler F."/>
        </authorList>
    </citation>
    <scope>NUCLEOTIDE SEQUENCE</scope>
</reference>
<dbReference type="InterPro" id="IPR016195">
    <property type="entry name" value="Pol/histidinol_Pase-like"/>
</dbReference>
<organism evidence="2">
    <name type="scientific">bioreactor metagenome</name>
    <dbReference type="NCBI Taxonomy" id="1076179"/>
    <lineage>
        <taxon>unclassified sequences</taxon>
        <taxon>metagenomes</taxon>
        <taxon>ecological metagenomes</taxon>
    </lineage>
</organism>
<dbReference type="PANTHER" id="PTHR42924">
    <property type="entry name" value="EXONUCLEASE"/>
    <property type="match status" value="1"/>
</dbReference>
<dbReference type="SUPFAM" id="SSF89550">
    <property type="entry name" value="PHP domain-like"/>
    <property type="match status" value="1"/>
</dbReference>
<dbReference type="Pfam" id="PF02811">
    <property type="entry name" value="PHP"/>
    <property type="match status" value="1"/>
</dbReference>